<evidence type="ECO:0000313" key="3">
    <source>
        <dbReference type="EMBL" id="NVK78148.1"/>
    </source>
</evidence>
<feature type="transmembrane region" description="Helical" evidence="1">
    <location>
        <begin position="146"/>
        <end position="165"/>
    </location>
</feature>
<sequence>HTFSQYSWTGVEVFFLISGFVICMSSWGRSVGDFFVSRISRLYPAYWVAVAVTFTVITLWPVVPLFHRTDSWTHAAINLTMLQGGMGIPDVDGVYWTLFCELKFYLLFALAVVARGVGYRNCVIFCCLWTVAGIVDYTAPSQLLDMWAMPLFSPYFVAGIAFYLMYRYKPNAVLTGIVLVSFLLAENQIVKRVGFNLTEPHRPIPAWPAQVIVALAFAFMALLALGAFDRIQWRWLTTAGVLTYPLYLLHENIGWTIIAALRRTAPPLVLVAGTTVAMMLAAYVLHRLVERPLGPRLSRWLKSATAEIRSL</sequence>
<keyword evidence="1" id="KW-0812">Transmembrane</keyword>
<feature type="transmembrane region" description="Helical" evidence="1">
    <location>
        <begin position="267"/>
        <end position="289"/>
    </location>
</feature>
<dbReference type="PANTHER" id="PTHR23028:SF53">
    <property type="entry name" value="ACYL_TRANSF_3 DOMAIN-CONTAINING PROTEIN"/>
    <property type="match status" value="1"/>
</dbReference>
<dbReference type="Pfam" id="PF01757">
    <property type="entry name" value="Acyl_transf_3"/>
    <property type="match status" value="1"/>
</dbReference>
<dbReference type="GO" id="GO:0009103">
    <property type="term" value="P:lipopolysaccharide biosynthetic process"/>
    <property type="evidence" value="ECO:0007669"/>
    <property type="project" value="TreeGrafter"/>
</dbReference>
<feature type="transmembrane region" description="Helical" evidence="1">
    <location>
        <begin position="45"/>
        <end position="63"/>
    </location>
</feature>
<protein>
    <submittedName>
        <fullName evidence="3">Acyltransferase</fullName>
    </submittedName>
</protein>
<dbReference type="InterPro" id="IPR050879">
    <property type="entry name" value="Acyltransferase_3"/>
</dbReference>
<comment type="caution">
    <text evidence="3">The sequence shown here is derived from an EMBL/GenBank/DDBJ whole genome shotgun (WGS) entry which is preliminary data.</text>
</comment>
<keyword evidence="3" id="KW-0808">Transferase</keyword>
<name>A0A7Y7B347_STRMO</name>
<dbReference type="GO" id="GO:0016747">
    <property type="term" value="F:acyltransferase activity, transferring groups other than amino-acyl groups"/>
    <property type="evidence" value="ECO:0007669"/>
    <property type="project" value="InterPro"/>
</dbReference>
<dbReference type="EMBL" id="JABBXF010000019">
    <property type="protein sequence ID" value="NVK78148.1"/>
    <property type="molecule type" value="Genomic_DNA"/>
</dbReference>
<dbReference type="Proteomes" id="UP000587462">
    <property type="component" value="Unassembled WGS sequence"/>
</dbReference>
<dbReference type="GO" id="GO:0016020">
    <property type="term" value="C:membrane"/>
    <property type="evidence" value="ECO:0007669"/>
    <property type="project" value="TreeGrafter"/>
</dbReference>
<reference evidence="3 4" key="1">
    <citation type="submission" date="2020-04" db="EMBL/GenBank/DDBJ databases">
        <title>Draft Genome Sequence of Streptomyces morookaense DSM 40503, an 8-azaguanine-producing strain.</title>
        <authorList>
            <person name="Qi J."/>
            <person name="Gao J.-M."/>
        </authorList>
    </citation>
    <scope>NUCLEOTIDE SEQUENCE [LARGE SCALE GENOMIC DNA]</scope>
    <source>
        <strain evidence="3 4">DSM 40503</strain>
    </source>
</reference>
<feature type="transmembrane region" description="Helical" evidence="1">
    <location>
        <begin position="94"/>
        <end position="114"/>
    </location>
</feature>
<evidence type="ECO:0000313" key="4">
    <source>
        <dbReference type="Proteomes" id="UP000587462"/>
    </source>
</evidence>
<dbReference type="PANTHER" id="PTHR23028">
    <property type="entry name" value="ACETYLTRANSFERASE"/>
    <property type="match status" value="1"/>
</dbReference>
<feature type="domain" description="Acyltransferase 3" evidence="2">
    <location>
        <begin position="10"/>
        <end position="286"/>
    </location>
</feature>
<evidence type="ECO:0000259" key="2">
    <source>
        <dbReference type="Pfam" id="PF01757"/>
    </source>
</evidence>
<feature type="non-terminal residue" evidence="3">
    <location>
        <position position="1"/>
    </location>
</feature>
<feature type="transmembrane region" description="Helical" evidence="1">
    <location>
        <begin position="6"/>
        <end position="24"/>
    </location>
</feature>
<feature type="transmembrane region" description="Helical" evidence="1">
    <location>
        <begin position="121"/>
        <end position="140"/>
    </location>
</feature>
<dbReference type="RefSeq" id="WP_171080045.1">
    <property type="nucleotide sequence ID" value="NZ_JABBXF010000019.1"/>
</dbReference>
<evidence type="ECO:0000256" key="1">
    <source>
        <dbReference type="SAM" id="Phobius"/>
    </source>
</evidence>
<keyword evidence="1" id="KW-0472">Membrane</keyword>
<gene>
    <name evidence="3" type="ORF">HG542_10785</name>
</gene>
<feature type="transmembrane region" description="Helical" evidence="1">
    <location>
        <begin position="172"/>
        <end position="189"/>
    </location>
</feature>
<organism evidence="3 4">
    <name type="scientific">Streptomyces morookaense</name>
    <name type="common">Streptoverticillium morookaense</name>
    <dbReference type="NCBI Taxonomy" id="1970"/>
    <lineage>
        <taxon>Bacteria</taxon>
        <taxon>Bacillati</taxon>
        <taxon>Actinomycetota</taxon>
        <taxon>Actinomycetes</taxon>
        <taxon>Kitasatosporales</taxon>
        <taxon>Streptomycetaceae</taxon>
        <taxon>Streptomyces</taxon>
    </lineage>
</organism>
<feature type="transmembrane region" description="Helical" evidence="1">
    <location>
        <begin position="209"/>
        <end position="228"/>
    </location>
</feature>
<keyword evidence="3" id="KW-0012">Acyltransferase</keyword>
<accession>A0A7Y7B347</accession>
<dbReference type="InterPro" id="IPR002656">
    <property type="entry name" value="Acyl_transf_3_dom"/>
</dbReference>
<proteinExistence type="predicted"/>
<dbReference type="AlphaFoldDB" id="A0A7Y7B347"/>
<feature type="transmembrane region" description="Helical" evidence="1">
    <location>
        <begin position="235"/>
        <end position="261"/>
    </location>
</feature>
<keyword evidence="4" id="KW-1185">Reference proteome</keyword>
<keyword evidence="1" id="KW-1133">Transmembrane helix</keyword>